<dbReference type="RefSeq" id="WP_010979966.1">
    <property type="nucleotide sequence ID" value="NZ_AP031374.1"/>
</dbReference>
<comment type="subunit">
    <text evidence="3">The glycine cleavage system is composed of four proteins: P, T, L and H.</text>
</comment>
<dbReference type="InterPro" id="IPR003016">
    <property type="entry name" value="2-oxoA_DH_lipoyl-BS"/>
</dbReference>
<evidence type="ECO:0000259" key="4">
    <source>
        <dbReference type="PROSITE" id="PS50968"/>
    </source>
</evidence>
<dbReference type="SMR" id="A0A650CIJ4"/>
<organism evidence="6 7">
    <name type="scientific">Sulfurisphaera ohwakuensis</name>
    <dbReference type="NCBI Taxonomy" id="69656"/>
    <lineage>
        <taxon>Archaea</taxon>
        <taxon>Thermoproteota</taxon>
        <taxon>Thermoprotei</taxon>
        <taxon>Sulfolobales</taxon>
        <taxon>Sulfolobaceae</taxon>
        <taxon>Sulfurisphaera</taxon>
    </lineage>
</organism>
<dbReference type="Pfam" id="PF01597">
    <property type="entry name" value="GCV_H"/>
    <property type="match status" value="1"/>
</dbReference>
<accession>A0A650CIJ4</accession>
<dbReference type="NCBIfam" id="NF002270">
    <property type="entry name" value="PRK01202.1"/>
    <property type="match status" value="1"/>
</dbReference>
<name>A0A650CIJ4_SULOH</name>
<reference evidence="6 7" key="1">
    <citation type="submission" date="2019-10" db="EMBL/GenBank/DDBJ databases">
        <title>Genome Sequences from Six Type Strain Members of the Archaeal Family Sulfolobaceae: Acidianus ambivalens, Acidianus infernus, Metallosphaera prunae, Stygiolobus azoricus, Sulfolobus metallicus, and Sulfurisphaera ohwakuensis.</title>
        <authorList>
            <person name="Counts J.A."/>
            <person name="Kelly R.M."/>
        </authorList>
    </citation>
    <scope>NUCLEOTIDE SEQUENCE [LARGE SCALE GENOMIC DNA]</scope>
    <source>
        <strain evidence="6 7">TA-1</strain>
    </source>
</reference>
<comment type="function">
    <text evidence="3">The glycine cleavage system catalyzes the degradation of glycine. The H protein shuttles the methylamine group of glycine from the P protein to the T protein.</text>
</comment>
<protein>
    <recommendedName>
        <fullName evidence="3">Probable glycine cleavage system H protein</fullName>
    </recommendedName>
</protein>
<dbReference type="InterPro" id="IPR002930">
    <property type="entry name" value="GCV_H"/>
</dbReference>
<evidence type="ECO:0000256" key="2">
    <source>
        <dbReference type="ARBA" id="ARBA00022823"/>
    </source>
</evidence>
<evidence type="ECO:0000313" key="8">
    <source>
        <dbReference type="Proteomes" id="UP000582213"/>
    </source>
</evidence>
<dbReference type="SUPFAM" id="SSF51230">
    <property type="entry name" value="Single hybrid motif"/>
    <property type="match status" value="1"/>
</dbReference>
<dbReference type="GO" id="GO:0019464">
    <property type="term" value="P:glycine decarboxylation via glycine cleavage system"/>
    <property type="evidence" value="ECO:0007669"/>
    <property type="project" value="UniProtKB-UniRule"/>
</dbReference>
<dbReference type="PROSITE" id="PS00189">
    <property type="entry name" value="LIPOYL"/>
    <property type="match status" value="1"/>
</dbReference>
<dbReference type="Proteomes" id="UP000427373">
    <property type="component" value="Chromosome"/>
</dbReference>
<keyword evidence="7" id="KW-1185">Reference proteome</keyword>
<dbReference type="InterPro" id="IPR033753">
    <property type="entry name" value="GCV_H/Fam206"/>
</dbReference>
<comment type="similarity">
    <text evidence="1 3">Belongs to the GcvH family.</text>
</comment>
<dbReference type="KEGG" id="soh:D1869_10670"/>
<proteinExistence type="inferred from homology"/>
<dbReference type="PANTHER" id="PTHR11715">
    <property type="entry name" value="GLYCINE CLEAVAGE SYSTEM H PROTEIN"/>
    <property type="match status" value="1"/>
</dbReference>
<dbReference type="EMBL" id="JACHFY010000018">
    <property type="protein sequence ID" value="MBB5254566.1"/>
    <property type="molecule type" value="Genomic_DNA"/>
</dbReference>
<dbReference type="InterPro" id="IPR011053">
    <property type="entry name" value="Single_hybrid_motif"/>
</dbReference>
<evidence type="ECO:0000256" key="1">
    <source>
        <dbReference type="ARBA" id="ARBA00009249"/>
    </source>
</evidence>
<dbReference type="GO" id="GO:0005737">
    <property type="term" value="C:cytoplasm"/>
    <property type="evidence" value="ECO:0007669"/>
    <property type="project" value="TreeGrafter"/>
</dbReference>
<dbReference type="GeneID" id="1459954"/>
<keyword evidence="2 3" id="KW-0450">Lipoyl</keyword>
<dbReference type="GO" id="GO:0005960">
    <property type="term" value="C:glycine cleavage complex"/>
    <property type="evidence" value="ECO:0007669"/>
    <property type="project" value="InterPro"/>
</dbReference>
<dbReference type="OrthoDB" id="9810at2157"/>
<evidence type="ECO:0000313" key="7">
    <source>
        <dbReference type="Proteomes" id="UP000427373"/>
    </source>
</evidence>
<feature type="domain" description="Lipoyl-binding" evidence="4">
    <location>
        <begin position="32"/>
        <end position="114"/>
    </location>
</feature>
<dbReference type="CDD" id="cd06848">
    <property type="entry name" value="GCS_H"/>
    <property type="match status" value="1"/>
</dbReference>
<dbReference type="GO" id="GO:0009249">
    <property type="term" value="P:protein lipoylation"/>
    <property type="evidence" value="ECO:0007669"/>
    <property type="project" value="TreeGrafter"/>
</dbReference>
<dbReference type="EMBL" id="CP045484">
    <property type="protein sequence ID" value="QGR17599.1"/>
    <property type="molecule type" value="Genomic_DNA"/>
</dbReference>
<reference evidence="5 8" key="2">
    <citation type="submission" date="2020-08" db="EMBL/GenBank/DDBJ databases">
        <title>Genomic Encyclopedia of Type Strains, Phase IV (KMG-IV): sequencing the most valuable type-strain genomes for metagenomic binning, comparative biology and taxonomic classification.</title>
        <authorList>
            <person name="Goeker M."/>
        </authorList>
    </citation>
    <scope>NUCLEOTIDE SEQUENCE [LARGE SCALE GENOMIC DNA]</scope>
    <source>
        <strain evidence="5 8">DSM 12421</strain>
    </source>
</reference>
<dbReference type="Gene3D" id="2.40.50.100">
    <property type="match status" value="1"/>
</dbReference>
<comment type="cofactor">
    <cofactor evidence="3">
        <name>(R)-lipoate</name>
        <dbReference type="ChEBI" id="CHEBI:83088"/>
    </cofactor>
    <text evidence="3">Binds 1 lipoyl cofactor covalently.</text>
</comment>
<dbReference type="InterPro" id="IPR000089">
    <property type="entry name" value="Biotin_lipoyl"/>
</dbReference>
<feature type="modified residue" description="N6-lipoyllysine" evidence="3">
    <location>
        <position position="73"/>
    </location>
</feature>
<dbReference type="PANTHER" id="PTHR11715:SF3">
    <property type="entry name" value="GLYCINE CLEAVAGE SYSTEM H PROTEIN-RELATED"/>
    <property type="match status" value="1"/>
</dbReference>
<evidence type="ECO:0000313" key="5">
    <source>
        <dbReference type="EMBL" id="MBB5254566.1"/>
    </source>
</evidence>
<dbReference type="PROSITE" id="PS50968">
    <property type="entry name" value="BIOTINYL_LIPOYL"/>
    <property type="match status" value="1"/>
</dbReference>
<sequence length="148" mass="16108">MANVSNCEIPENLLYFIEGKNTVWAKQEAPDVIVVGITDIAQTMAGKVVKVRLKKKGTKVERGKPVATMESGKWAGPVPAPASGEIIDVNPDVEKNPVLVNQDPYGKGWLVKMKVNNPEELKQLVTGSAAVSKLTELINSEKLQCKRL</sequence>
<dbReference type="AlphaFoldDB" id="A0A650CIJ4"/>
<dbReference type="HAMAP" id="MF_00272">
    <property type="entry name" value="GcvH"/>
    <property type="match status" value="1"/>
</dbReference>
<evidence type="ECO:0000313" key="6">
    <source>
        <dbReference type="EMBL" id="QGR17599.1"/>
    </source>
</evidence>
<dbReference type="Proteomes" id="UP000582213">
    <property type="component" value="Unassembled WGS sequence"/>
</dbReference>
<evidence type="ECO:0000256" key="3">
    <source>
        <dbReference type="HAMAP-Rule" id="MF_00272"/>
    </source>
</evidence>
<gene>
    <name evidence="3 6" type="primary">gcvH</name>
    <name evidence="6" type="ORF">D1869_10670</name>
    <name evidence="5" type="ORF">HNQ62_002340</name>
</gene>